<dbReference type="PRINTS" id="PR00625">
    <property type="entry name" value="JDOMAIN"/>
</dbReference>
<dbReference type="PROSITE" id="PS50076">
    <property type="entry name" value="DNAJ_2"/>
    <property type="match status" value="1"/>
</dbReference>
<comment type="caution">
    <text evidence="5">The sequence shown here is derived from an EMBL/GenBank/DDBJ whole genome shotgun (WGS) entry which is preliminary data.</text>
</comment>
<dbReference type="InterPro" id="IPR052460">
    <property type="entry name" value="ER_disulfide_reductase"/>
</dbReference>
<dbReference type="InterPro" id="IPR036378">
    <property type="entry name" value="FAS1_dom_sf"/>
</dbReference>
<evidence type="ECO:0000259" key="3">
    <source>
        <dbReference type="PROSITE" id="PS50213"/>
    </source>
</evidence>
<dbReference type="SUPFAM" id="SSF52833">
    <property type="entry name" value="Thioredoxin-like"/>
    <property type="match status" value="5"/>
</dbReference>
<dbReference type="PANTHER" id="PTHR44340:SF1">
    <property type="entry name" value="DNAJ HOMOLOG SUBFAMILY C MEMBER 10"/>
    <property type="match status" value="1"/>
</dbReference>
<sequence length="1756" mass="203018">MMIVPVEYICRCAFSPLITVDISEINCILFENFPIAAQSSVVAQGGKQMILSSAISLFACTIINFTLANHLLTELERIDDLSEFRRLVKEYTVSQSYLEDYHAQLTIFAPVDDVFIRFPEYRSMTLKELLEHFVDQQIPDVVKGFKERKTLYLNTVRNGPMYVSQFENNPGNMSYFANNGRVCNHISNNWAIISQSQFLYKICSPIGQQAFPGVAFDLIKVNKQEMFEGKRYDNQQLTYLRDVMLRFPDVSLIIYGGSGWNQFHTFFLPVNKAFHKLYKRDAVDRDVLLAHVTGAGRVLFTESWLYDYGLHYYPSLRLAMNVIEDNFKLMLTMRNLTDRKTGRWQIYAVSTLLERYEKFRRGSVWAKVVVPNIPVRNGVVHLIDQVLGVVSNTIDQILMEHDQATTLITYIRTIGSAVQTFLTATGGLVTFFAPINEAFDRIPEAVERRLLRDRVWLEQILKLHIVPSKDLTTDQITNETLANTIDNMQHLRFIRGEWPKNNITYYVIGGGVKAAIWQEDVSAVNGIIHFIDRVLGVPYQNMYDIIQNDSSLQTTYRALSNMELRFTLSPWEVLNTRHNFTFFVPTDDAWAKIPAPLRTKMFDGSNNRALQFVMKRHLIQGSALRLPDLRERTYIMMNDQRVMVRRVGKHFELFWPYGNIVAQLVEGGEIAAINGFMHKIDNVMILQEDLHAGTATLSCNLMILFLPSLLLILSNQLQLCPVNRIQTFPFAAMWHNLLLILFFGNFLVLSQADDANTDLYSLLGVDRTASLEEIKRAYKKMVLIMHPDKNSADPEAHSKFVQITRAYGILKDAELRLNYDKYGEASLDDQVNLRKKKNISSVLSTSLKQILKYIWREYKDFHDDHDRFFLSYRRQQTSLVHLFPFRLLQTLSRFSPYRNFLHSLLYDVENCRLICVFSFNFNQWLEMMDKLDDVISIGAVNCDNEPLLCRDIGIQMVPSFRMFPGNKRYIGEVAVDQLVSFIYSTATVKPLELTVNSIYHFPNRPILVQLCNDTELCLMKQSTLALATFLDEIVTVATLNCISDKLLCTMFDFDPVAMILFKDRFNLSNFVQVPSNMTTKRIVSYVLDHFPVKAIEMSIDEIERLLKKKFLAVNMLVEFSNKQSTDFHMRKLPYLLDKKEIVFRQFNCTIAPQICSEKLFIQKYPTFIIFSKNGGREIYYGPIDLHSIVHFAVESKSFNVFSFGPDQFPMEIDLYKEKWIVDFFSPFCSPCMLFLPQFKLAAKKLKGKVNFATINCAAHSALCQQYNINRYPTTVFYNKSIPFPYFSYHTENDIVQFIENILSPSVVYLTSEREFTEKVLNRPEEETWLVEFYLPNCYWCMKADAEIRHLAKMFDGRSDIKVAQIDCSWLISFCSTLGIRQFPLVRAYMRGNKDHYIVYQANMMDSNSLKIWLLSSMKINITKLTPDNFDNMLLNSDEPWLISFFSPRCSYCHYFQPIFQAVAAELVNRVNAGTVDCALYREFCHSLRIFGVPAVRLLYSGGPKSDEAVQSEFGIPIPPSEFNEFLATVLANLPAVKYSPIHLTEKDELYASKMLMESFQRLIRQRINPLFDQPYNTVGNRDFQFYDSTCIGKCEIEILLDRSKRENISFKFTVGDVYLLTLRFAGVLLNEFIEVVGGFAHKTPRYHVEIPAKSHTLLLPKRMYGHVAEHEFTVFSVGSICTKLCLAKDATSYKCARFDIAQTNADQWQFGVTQCLQLMELNLSLLCWSMDSRLKYRSVLQAHPALFMELQCSLFN</sequence>
<evidence type="ECO:0000259" key="2">
    <source>
        <dbReference type="PROSITE" id="PS50076"/>
    </source>
</evidence>
<dbReference type="Proteomes" id="UP000054653">
    <property type="component" value="Unassembled WGS sequence"/>
</dbReference>
<dbReference type="SMART" id="SM00554">
    <property type="entry name" value="FAS1"/>
    <property type="match status" value="3"/>
</dbReference>
<feature type="domain" description="J" evidence="2">
    <location>
        <begin position="758"/>
        <end position="823"/>
    </location>
</feature>
<dbReference type="OrthoDB" id="5810603at2759"/>
<feature type="transmembrane region" description="Helical" evidence="1">
    <location>
        <begin position="725"/>
        <end position="749"/>
    </location>
</feature>
<dbReference type="CDD" id="cd06257">
    <property type="entry name" value="DnaJ"/>
    <property type="match status" value="1"/>
</dbReference>
<dbReference type="SMART" id="SM00271">
    <property type="entry name" value="DnaJ"/>
    <property type="match status" value="1"/>
</dbReference>
<dbReference type="GO" id="GO:0005788">
    <property type="term" value="C:endoplasmic reticulum lumen"/>
    <property type="evidence" value="ECO:0007669"/>
    <property type="project" value="TreeGrafter"/>
</dbReference>
<organism evidence="5 6">
    <name type="scientific">Trichinella britovi</name>
    <name type="common">Parasitic roundworm</name>
    <dbReference type="NCBI Taxonomy" id="45882"/>
    <lineage>
        <taxon>Eukaryota</taxon>
        <taxon>Metazoa</taxon>
        <taxon>Ecdysozoa</taxon>
        <taxon>Nematoda</taxon>
        <taxon>Enoplea</taxon>
        <taxon>Dorylaimia</taxon>
        <taxon>Trichinellida</taxon>
        <taxon>Trichinellidae</taxon>
        <taxon>Trichinella</taxon>
    </lineage>
</organism>
<dbReference type="InterPro" id="IPR036249">
    <property type="entry name" value="Thioredoxin-like_sf"/>
</dbReference>
<keyword evidence="6" id="KW-1185">Reference proteome</keyword>
<dbReference type="Gene3D" id="2.30.180.10">
    <property type="entry name" value="FAS1 domain"/>
    <property type="match status" value="3"/>
</dbReference>
<feature type="domain" description="FAS1" evidence="3">
    <location>
        <begin position="391"/>
        <end position="535"/>
    </location>
</feature>
<dbReference type="CDD" id="cd02961">
    <property type="entry name" value="PDI_a_family"/>
    <property type="match status" value="1"/>
</dbReference>
<dbReference type="Pfam" id="PF02469">
    <property type="entry name" value="Fasciclin"/>
    <property type="match status" value="2"/>
</dbReference>
<evidence type="ECO:0000256" key="1">
    <source>
        <dbReference type="SAM" id="Phobius"/>
    </source>
</evidence>
<feature type="domain" description="Thioredoxin" evidence="4">
    <location>
        <begin position="1192"/>
        <end position="1303"/>
    </location>
</feature>
<dbReference type="GO" id="GO:0036498">
    <property type="term" value="P:IRE1-mediated unfolded protein response"/>
    <property type="evidence" value="ECO:0007669"/>
    <property type="project" value="TreeGrafter"/>
</dbReference>
<feature type="domain" description="FAS1" evidence="3">
    <location>
        <begin position="224"/>
        <end position="387"/>
    </location>
</feature>
<dbReference type="Pfam" id="PF00085">
    <property type="entry name" value="Thioredoxin"/>
    <property type="match status" value="3"/>
</dbReference>
<dbReference type="PROSITE" id="PS51352">
    <property type="entry name" value="THIOREDOXIN_2"/>
    <property type="match status" value="1"/>
</dbReference>
<dbReference type="GO" id="GO:0051787">
    <property type="term" value="F:misfolded protein binding"/>
    <property type="evidence" value="ECO:0007669"/>
    <property type="project" value="TreeGrafter"/>
</dbReference>
<evidence type="ECO:0000259" key="4">
    <source>
        <dbReference type="PROSITE" id="PS51352"/>
    </source>
</evidence>
<evidence type="ECO:0000313" key="5">
    <source>
        <dbReference type="EMBL" id="KRY55443.1"/>
    </source>
</evidence>
<protein>
    <submittedName>
        <fullName evidence="5">DnaJ-like protein subfamily C member 10</fullName>
    </submittedName>
</protein>
<keyword evidence="1" id="KW-1133">Transmembrane helix</keyword>
<dbReference type="Gene3D" id="3.40.30.10">
    <property type="entry name" value="Glutaredoxin"/>
    <property type="match status" value="6"/>
</dbReference>
<accession>A0A0V1D386</accession>
<reference evidence="5 6" key="1">
    <citation type="submission" date="2015-01" db="EMBL/GenBank/DDBJ databases">
        <title>Evolution of Trichinella species and genotypes.</title>
        <authorList>
            <person name="Korhonen P.K."/>
            <person name="Edoardo P."/>
            <person name="Giuseppe L.R."/>
            <person name="Gasser R.B."/>
        </authorList>
    </citation>
    <scope>NUCLEOTIDE SEQUENCE [LARGE SCALE GENOMIC DNA]</scope>
    <source>
        <strain evidence="5">ISS120</strain>
    </source>
</reference>
<dbReference type="PROSITE" id="PS50213">
    <property type="entry name" value="FAS1"/>
    <property type="match status" value="3"/>
</dbReference>
<dbReference type="EMBL" id="JYDI01000055">
    <property type="protein sequence ID" value="KRY55443.1"/>
    <property type="molecule type" value="Genomic_DNA"/>
</dbReference>
<gene>
    <name evidence="5" type="primary">dnajc10</name>
    <name evidence="5" type="ORF">T03_14298</name>
</gene>
<dbReference type="InterPro" id="IPR001623">
    <property type="entry name" value="DnaJ_domain"/>
</dbReference>
<proteinExistence type="predicted"/>
<dbReference type="InterPro" id="IPR036869">
    <property type="entry name" value="J_dom_sf"/>
</dbReference>
<dbReference type="STRING" id="45882.A0A0V1D386"/>
<dbReference type="SUPFAM" id="SSF82153">
    <property type="entry name" value="FAS1 domain"/>
    <property type="match status" value="4"/>
</dbReference>
<feature type="transmembrane region" description="Helical" evidence="1">
    <location>
        <begin position="690"/>
        <end position="713"/>
    </location>
</feature>
<dbReference type="GO" id="GO:0016671">
    <property type="term" value="F:oxidoreductase activity, acting on a sulfur group of donors, disulfide as acceptor"/>
    <property type="evidence" value="ECO:0007669"/>
    <property type="project" value="TreeGrafter"/>
</dbReference>
<dbReference type="Gene3D" id="1.10.287.110">
    <property type="entry name" value="DnaJ domain"/>
    <property type="match status" value="1"/>
</dbReference>
<dbReference type="InterPro" id="IPR013766">
    <property type="entry name" value="Thioredoxin_domain"/>
</dbReference>
<dbReference type="GO" id="GO:0015035">
    <property type="term" value="F:protein-disulfide reductase activity"/>
    <property type="evidence" value="ECO:0007669"/>
    <property type="project" value="TreeGrafter"/>
</dbReference>
<dbReference type="InterPro" id="IPR000782">
    <property type="entry name" value="FAS1_domain"/>
</dbReference>
<dbReference type="PANTHER" id="PTHR44340">
    <property type="entry name" value="DNAJ HOMOLOG SUBFAMILY C MEMBER 10"/>
    <property type="match status" value="1"/>
</dbReference>
<dbReference type="Pfam" id="PF00226">
    <property type="entry name" value="DnaJ"/>
    <property type="match status" value="1"/>
</dbReference>
<keyword evidence="1" id="KW-0472">Membrane</keyword>
<dbReference type="SUPFAM" id="SSF46565">
    <property type="entry name" value="Chaperone J-domain"/>
    <property type="match status" value="1"/>
</dbReference>
<evidence type="ECO:0000313" key="6">
    <source>
        <dbReference type="Proteomes" id="UP000054653"/>
    </source>
</evidence>
<name>A0A0V1D386_TRIBR</name>
<keyword evidence="1" id="KW-0812">Transmembrane</keyword>
<feature type="domain" description="FAS1" evidence="3">
    <location>
        <begin position="539"/>
        <end position="684"/>
    </location>
</feature>